<geneLocation type="plasmid" evidence="1 2">
    <name>pVP-16-VB00198-1</name>
</geneLocation>
<dbReference type="RefSeq" id="WP_054389248.1">
    <property type="nucleotide sequence ID" value="NZ_CP062152.1"/>
</dbReference>
<name>A0A8H9TMV3_VIBPH</name>
<keyword evidence="1" id="KW-0614">Plasmid</keyword>
<evidence type="ECO:0000313" key="1">
    <source>
        <dbReference type="EMBL" id="UYV29943.1"/>
    </source>
</evidence>
<dbReference type="Proteomes" id="UP001163036">
    <property type="component" value="Plasmid pVP-16-VB00198-1"/>
</dbReference>
<dbReference type="EMBL" id="CP097357">
    <property type="protein sequence ID" value="UYV29943.1"/>
    <property type="molecule type" value="Genomic_DNA"/>
</dbReference>
<sequence>MNAKPLFTEDREHVVAYFCSECRIVKSKEADAEQCCRDRHCDCGAKIEERYKSSCDKCQREKFRAEKKLRISKMPIVESPTSGMVYSDNTSYNDGFFKLDDIDSVFEEGEKPFFVYDCNIKKWSGLNASDIVEADLESDWYEDASDDVVDLAELEKFLSEWNKKQTLFCYECVERVIVLDKERFTAWLSES</sequence>
<gene>
    <name evidence="1" type="ORF">M5598_28575</name>
</gene>
<organism evidence="1 2">
    <name type="scientific">Vibrio parahaemolyticus</name>
    <dbReference type="NCBI Taxonomy" id="670"/>
    <lineage>
        <taxon>Bacteria</taxon>
        <taxon>Pseudomonadati</taxon>
        <taxon>Pseudomonadota</taxon>
        <taxon>Gammaproteobacteria</taxon>
        <taxon>Vibrionales</taxon>
        <taxon>Vibrionaceae</taxon>
        <taxon>Vibrio</taxon>
    </lineage>
</organism>
<dbReference type="AlphaFoldDB" id="A0A8H9TMV3"/>
<reference evidence="1" key="1">
    <citation type="submission" date="2022-05" db="EMBL/GenBank/DDBJ databases">
        <title>Megaplasmid of Vibrio parahaemolyticus.</title>
        <authorList>
            <person name="Strauch E."/>
            <person name="Borowiak M."/>
        </authorList>
    </citation>
    <scope>NUCLEOTIDE SEQUENCE</scope>
    <source>
        <strain evidence="1">16-VB00198</strain>
        <plasmid evidence="1">pVP-16-VB00198-1</plasmid>
    </source>
</reference>
<proteinExistence type="predicted"/>
<protein>
    <submittedName>
        <fullName evidence="1">Uncharacterized protein</fullName>
    </submittedName>
</protein>
<evidence type="ECO:0000313" key="2">
    <source>
        <dbReference type="Proteomes" id="UP001163036"/>
    </source>
</evidence>
<accession>A0A8H9TMV3</accession>